<gene>
    <name evidence="6" type="ORF">P8627_15945</name>
</gene>
<feature type="transmembrane region" description="Helical" evidence="5">
    <location>
        <begin position="129"/>
        <end position="148"/>
    </location>
</feature>
<organism evidence="6 7">
    <name type="scientific">Jannaschia ovalis</name>
    <dbReference type="NCBI Taxonomy" id="3038773"/>
    <lineage>
        <taxon>Bacteria</taxon>
        <taxon>Pseudomonadati</taxon>
        <taxon>Pseudomonadota</taxon>
        <taxon>Alphaproteobacteria</taxon>
        <taxon>Rhodobacterales</taxon>
        <taxon>Roseobacteraceae</taxon>
        <taxon>Jannaschia</taxon>
    </lineage>
</organism>
<reference evidence="6 7" key="1">
    <citation type="submission" date="2023-04" db="EMBL/GenBank/DDBJ databases">
        <title>Jannaschia ovalis sp. nov., a marine bacterium isolated from sea tidal flat.</title>
        <authorList>
            <person name="Kwon D.Y."/>
            <person name="Kim J.-J."/>
        </authorList>
    </citation>
    <scope>NUCLEOTIDE SEQUENCE [LARGE SCALE GENOMIC DNA]</scope>
    <source>
        <strain evidence="6 7">GRR-S6-38</strain>
    </source>
</reference>
<dbReference type="Proteomes" id="UP001243420">
    <property type="component" value="Chromosome"/>
</dbReference>
<comment type="subcellular location">
    <subcellularLocation>
        <location evidence="1">Membrane</location>
        <topology evidence="1">Multi-pass membrane protein</topology>
    </subcellularLocation>
</comment>
<dbReference type="Pfam" id="PF02600">
    <property type="entry name" value="DsbB"/>
    <property type="match status" value="1"/>
</dbReference>
<keyword evidence="2 5" id="KW-0812">Transmembrane</keyword>
<sequence>MTRLIALATMGHIGLLGGAFLFQLAGYAPCAMCLWQRWPHAAAIVFGVMALGGLAPRAMAGLGALAAATTSGLGAFHAGVEQGWWEGPSSCTGTGDLGGMTGGDLLATDIPEALVLCDDIVWQLGLTMAGWNAVLSAGLAGIWLLAALRAPAAERLPTGN</sequence>
<evidence type="ECO:0000256" key="3">
    <source>
        <dbReference type="ARBA" id="ARBA00022989"/>
    </source>
</evidence>
<keyword evidence="4 5" id="KW-0472">Membrane</keyword>
<evidence type="ECO:0000256" key="4">
    <source>
        <dbReference type="ARBA" id="ARBA00023136"/>
    </source>
</evidence>
<evidence type="ECO:0000313" key="6">
    <source>
        <dbReference type="EMBL" id="WGH78488.1"/>
    </source>
</evidence>
<dbReference type="PIRSF" id="PIRSF033913">
    <property type="entry name" value="S-S_format_DsbB"/>
    <property type="match status" value="1"/>
</dbReference>
<accession>A0ABY8LAX8</accession>
<dbReference type="Gene3D" id="1.20.1550.10">
    <property type="entry name" value="DsbB-like"/>
    <property type="match status" value="1"/>
</dbReference>
<dbReference type="EMBL" id="CP122537">
    <property type="protein sequence ID" value="WGH78488.1"/>
    <property type="molecule type" value="Genomic_DNA"/>
</dbReference>
<evidence type="ECO:0000256" key="5">
    <source>
        <dbReference type="SAM" id="Phobius"/>
    </source>
</evidence>
<dbReference type="SUPFAM" id="SSF158442">
    <property type="entry name" value="DsbB-like"/>
    <property type="match status" value="1"/>
</dbReference>
<evidence type="ECO:0000256" key="1">
    <source>
        <dbReference type="ARBA" id="ARBA00004141"/>
    </source>
</evidence>
<dbReference type="InterPro" id="IPR024199">
    <property type="entry name" value="Uncharacterised_DsbB"/>
</dbReference>
<protein>
    <submittedName>
        <fullName evidence="6">Disulfide bond formation protein B</fullName>
    </submittedName>
</protein>
<dbReference type="InterPro" id="IPR003752">
    <property type="entry name" value="DiS_bond_form_DsbB/BdbC"/>
</dbReference>
<dbReference type="InterPro" id="IPR023380">
    <property type="entry name" value="DsbB-like_sf"/>
</dbReference>
<evidence type="ECO:0000256" key="2">
    <source>
        <dbReference type="ARBA" id="ARBA00022692"/>
    </source>
</evidence>
<evidence type="ECO:0000313" key="7">
    <source>
        <dbReference type="Proteomes" id="UP001243420"/>
    </source>
</evidence>
<keyword evidence="7" id="KW-1185">Reference proteome</keyword>
<keyword evidence="3 5" id="KW-1133">Transmembrane helix</keyword>
<feature type="transmembrane region" description="Helical" evidence="5">
    <location>
        <begin position="37"/>
        <end position="55"/>
    </location>
</feature>
<proteinExistence type="predicted"/>
<name>A0ABY8LAX8_9RHOB</name>
<dbReference type="RefSeq" id="WP_279965239.1">
    <property type="nucleotide sequence ID" value="NZ_CP122537.1"/>
</dbReference>